<dbReference type="Gene3D" id="3.80.10.10">
    <property type="entry name" value="Ribonuclease Inhibitor"/>
    <property type="match status" value="1"/>
</dbReference>
<dbReference type="RefSeq" id="XP_001308538.1">
    <property type="nucleotide sequence ID" value="XM_001308537.1"/>
</dbReference>
<dbReference type="InParanoid" id="A2FHL7"/>
<dbReference type="SUPFAM" id="SSF52058">
    <property type="entry name" value="L domain-like"/>
    <property type="match status" value="1"/>
</dbReference>
<gene>
    <name evidence="1" type="ORF">TVAG_459570</name>
</gene>
<dbReference type="InterPro" id="IPR053139">
    <property type="entry name" value="Surface_bspA-like"/>
</dbReference>
<evidence type="ECO:0000313" key="2">
    <source>
        <dbReference type="Proteomes" id="UP000001542"/>
    </source>
</evidence>
<dbReference type="InterPro" id="IPR026906">
    <property type="entry name" value="LRR_5"/>
</dbReference>
<reference evidence="1" key="2">
    <citation type="journal article" date="2007" name="Science">
        <title>Draft genome sequence of the sexually transmitted pathogen Trichomonas vaginalis.</title>
        <authorList>
            <person name="Carlton J.M."/>
            <person name="Hirt R.P."/>
            <person name="Silva J.C."/>
            <person name="Delcher A.L."/>
            <person name="Schatz M."/>
            <person name="Zhao Q."/>
            <person name="Wortman J.R."/>
            <person name="Bidwell S.L."/>
            <person name="Alsmark U.C.M."/>
            <person name="Besteiro S."/>
            <person name="Sicheritz-Ponten T."/>
            <person name="Noel C.J."/>
            <person name="Dacks J.B."/>
            <person name="Foster P.G."/>
            <person name="Simillion C."/>
            <person name="Van de Peer Y."/>
            <person name="Miranda-Saavedra D."/>
            <person name="Barton G.J."/>
            <person name="Westrop G.D."/>
            <person name="Mueller S."/>
            <person name="Dessi D."/>
            <person name="Fiori P.L."/>
            <person name="Ren Q."/>
            <person name="Paulsen I."/>
            <person name="Zhang H."/>
            <person name="Bastida-Corcuera F.D."/>
            <person name="Simoes-Barbosa A."/>
            <person name="Brown M.T."/>
            <person name="Hayes R.D."/>
            <person name="Mukherjee M."/>
            <person name="Okumura C.Y."/>
            <person name="Schneider R."/>
            <person name="Smith A.J."/>
            <person name="Vanacova S."/>
            <person name="Villalvazo M."/>
            <person name="Haas B.J."/>
            <person name="Pertea M."/>
            <person name="Feldblyum T.V."/>
            <person name="Utterback T.R."/>
            <person name="Shu C.L."/>
            <person name="Osoegawa K."/>
            <person name="de Jong P.J."/>
            <person name="Hrdy I."/>
            <person name="Horvathova L."/>
            <person name="Zubacova Z."/>
            <person name="Dolezal P."/>
            <person name="Malik S.B."/>
            <person name="Logsdon J.M. Jr."/>
            <person name="Henze K."/>
            <person name="Gupta A."/>
            <person name="Wang C.C."/>
            <person name="Dunne R.L."/>
            <person name="Upcroft J.A."/>
            <person name="Upcroft P."/>
            <person name="White O."/>
            <person name="Salzberg S.L."/>
            <person name="Tang P."/>
            <person name="Chiu C.-H."/>
            <person name="Lee Y.-S."/>
            <person name="Embley T.M."/>
            <person name="Coombs G.H."/>
            <person name="Mottram J.C."/>
            <person name="Tachezy J."/>
            <person name="Fraser-Liggett C.M."/>
            <person name="Johnson P.J."/>
        </authorList>
    </citation>
    <scope>NUCLEOTIDE SEQUENCE [LARGE SCALE GENOMIC DNA]</scope>
    <source>
        <strain evidence="1">G3</strain>
    </source>
</reference>
<dbReference type="PANTHER" id="PTHR45661">
    <property type="entry name" value="SURFACE ANTIGEN"/>
    <property type="match status" value="1"/>
</dbReference>
<dbReference type="PANTHER" id="PTHR45661:SF3">
    <property type="entry name" value="IG-LIKE DOMAIN-CONTAINING PROTEIN"/>
    <property type="match status" value="1"/>
</dbReference>
<keyword evidence="2" id="KW-1185">Reference proteome</keyword>
<organism evidence="1 2">
    <name type="scientific">Trichomonas vaginalis (strain ATCC PRA-98 / G3)</name>
    <dbReference type="NCBI Taxonomy" id="412133"/>
    <lineage>
        <taxon>Eukaryota</taxon>
        <taxon>Metamonada</taxon>
        <taxon>Parabasalia</taxon>
        <taxon>Trichomonadida</taxon>
        <taxon>Trichomonadidae</taxon>
        <taxon>Trichomonas</taxon>
    </lineage>
</organism>
<dbReference type="InterPro" id="IPR032675">
    <property type="entry name" value="LRR_dom_sf"/>
</dbReference>
<dbReference type="VEuPathDB" id="TrichDB:TVAGG3_0741820"/>
<name>A2FHL7_TRIV3</name>
<dbReference type="Proteomes" id="UP000001542">
    <property type="component" value="Unassembled WGS sequence"/>
</dbReference>
<proteinExistence type="predicted"/>
<dbReference type="Pfam" id="PF13306">
    <property type="entry name" value="LRR_5"/>
    <property type="match status" value="2"/>
</dbReference>
<protein>
    <recommendedName>
        <fullName evidence="3">Surface antigen BspA-like</fullName>
    </recommendedName>
</protein>
<sequence>MLLNSLTLWRIKAELDRTVHLETSNVTFDNGTLTVYGNGVVIRDQVSEHQADTNKIVITGDVSTIDEHTFENFSNLQTVSIDHSINISNFAFHSCTLLESISFSSNIVSLGTNVFEDCSNLKLVDFPGSLSSIPAFTFKNCVFLEKVVVETPERTFQIGESAFYGCSNLFTFTALSENVTIGKNAFNGCTILQDFIIGAIISYEEGVFANSELLKLYSKDTISFLQNPFLIIVLHYLLSVLEEQSKKYNLTHSKAVQILVTSSLTKLYKKISISENQLFTDVQIYRSSML</sequence>
<reference evidence="1" key="1">
    <citation type="submission" date="2006-10" db="EMBL/GenBank/DDBJ databases">
        <authorList>
            <person name="Amadeo P."/>
            <person name="Zhao Q."/>
            <person name="Wortman J."/>
            <person name="Fraser-Liggett C."/>
            <person name="Carlton J."/>
        </authorList>
    </citation>
    <scope>NUCLEOTIDE SEQUENCE</scope>
    <source>
        <strain evidence="1">G3</strain>
    </source>
</reference>
<accession>A2FHL7</accession>
<evidence type="ECO:0000313" key="1">
    <source>
        <dbReference type="EMBL" id="EAX95608.1"/>
    </source>
</evidence>
<evidence type="ECO:0008006" key="3">
    <source>
        <dbReference type="Google" id="ProtNLM"/>
    </source>
</evidence>
<dbReference type="EMBL" id="DS113797">
    <property type="protein sequence ID" value="EAX95608.1"/>
    <property type="molecule type" value="Genomic_DNA"/>
</dbReference>
<dbReference type="KEGG" id="tva:4753365"/>
<dbReference type="VEuPathDB" id="TrichDB:TVAG_343760"/>
<dbReference type="STRING" id="5722.A2FHL7"/>
<dbReference type="AlphaFoldDB" id="A2FHL7"/>